<protein>
    <recommendedName>
        <fullName evidence="7">Peptidase S1 domain-containing protein</fullName>
    </recommendedName>
</protein>
<dbReference type="InterPro" id="IPR001314">
    <property type="entry name" value="Peptidase_S1A"/>
</dbReference>
<comment type="caution">
    <text evidence="8">The sequence shown here is derived from an EMBL/GenBank/DDBJ whole genome shotgun (WGS) entry which is preliminary data.</text>
</comment>
<keyword evidence="4" id="KW-1015">Disulfide bond</keyword>
<name>A0A4U5NVS1_STECR</name>
<dbReference type="SUPFAM" id="SSF50494">
    <property type="entry name" value="Trypsin-like serine proteases"/>
    <property type="match status" value="1"/>
</dbReference>
<dbReference type="STRING" id="34508.A0A4U5NVS1"/>
<dbReference type="GO" id="GO:0006508">
    <property type="term" value="P:proteolysis"/>
    <property type="evidence" value="ECO:0007669"/>
    <property type="project" value="UniProtKB-KW"/>
</dbReference>
<dbReference type="InterPro" id="IPR033116">
    <property type="entry name" value="TRYPSIN_SER"/>
</dbReference>
<feature type="domain" description="Peptidase S1" evidence="7">
    <location>
        <begin position="28"/>
        <end position="282"/>
    </location>
</feature>
<keyword evidence="3 5" id="KW-0720">Serine protease</keyword>
<dbReference type="PROSITE" id="PS00135">
    <property type="entry name" value="TRYPSIN_SER"/>
    <property type="match status" value="1"/>
</dbReference>
<reference evidence="8 9" key="1">
    <citation type="journal article" date="2015" name="Genome Biol.">
        <title>Comparative genomics of Steinernema reveals deeply conserved gene regulatory networks.</title>
        <authorList>
            <person name="Dillman A.R."/>
            <person name="Macchietto M."/>
            <person name="Porter C.F."/>
            <person name="Rogers A."/>
            <person name="Williams B."/>
            <person name="Antoshechkin I."/>
            <person name="Lee M.M."/>
            <person name="Goodwin Z."/>
            <person name="Lu X."/>
            <person name="Lewis E.E."/>
            <person name="Goodrich-Blair H."/>
            <person name="Stock S.P."/>
            <person name="Adams B.J."/>
            <person name="Sternberg P.W."/>
            <person name="Mortazavi A."/>
        </authorList>
    </citation>
    <scope>NUCLEOTIDE SEQUENCE [LARGE SCALE GENOMIC DNA]</scope>
    <source>
        <strain evidence="8 9">ALL</strain>
    </source>
</reference>
<sequence>MFLVILTIFASTLVASFLHNEPELVRKVVGGNISAHDAHPWFAGLRTLYNSHFYCGGTIIGRRWILTAAHCLEDKDKIVVAVGIENRESDGRFSRTYEAEKVMIHEDYDKVLFHNDIALLKVSSSYREYVITVIQTKERIAFNEQVDRIFLPLSDKVIPAGTNLTVVGMGKSGTRMAKHHFKTNEVLENSFTESPLNSPKHDRLQGQILEANVALRSDEECGKRISRFHPKITLCHQAGGTSACHGDSGGPFYAKVTRTAYGLRLESDFQFGLMSYITKGSCESTTSSFSHRLHACQRLLRLDFREDRVRCQVS</sequence>
<gene>
    <name evidence="8" type="ORF">L596_011786</name>
</gene>
<dbReference type="Proteomes" id="UP000298663">
    <property type="component" value="Unassembled WGS sequence"/>
</dbReference>
<dbReference type="CDD" id="cd00190">
    <property type="entry name" value="Tryp_SPc"/>
    <property type="match status" value="1"/>
</dbReference>
<dbReference type="PRINTS" id="PR00722">
    <property type="entry name" value="CHYMOTRYPSIN"/>
</dbReference>
<dbReference type="GO" id="GO:0004252">
    <property type="term" value="F:serine-type endopeptidase activity"/>
    <property type="evidence" value="ECO:0007669"/>
    <property type="project" value="InterPro"/>
</dbReference>
<dbReference type="InterPro" id="IPR050127">
    <property type="entry name" value="Serine_Proteases_S1"/>
</dbReference>
<dbReference type="SMART" id="SM00020">
    <property type="entry name" value="Tryp_SPc"/>
    <property type="match status" value="1"/>
</dbReference>
<accession>A0A4U5NVS1</accession>
<dbReference type="InterPro" id="IPR001254">
    <property type="entry name" value="Trypsin_dom"/>
</dbReference>
<evidence type="ECO:0000256" key="1">
    <source>
        <dbReference type="ARBA" id="ARBA00022670"/>
    </source>
</evidence>
<dbReference type="EMBL" id="AZBU02000003">
    <property type="protein sequence ID" value="TKR87380.1"/>
    <property type="molecule type" value="Genomic_DNA"/>
</dbReference>
<keyword evidence="2 5" id="KW-0378">Hydrolase</keyword>
<evidence type="ECO:0000256" key="6">
    <source>
        <dbReference type="SAM" id="SignalP"/>
    </source>
</evidence>
<dbReference type="PROSITE" id="PS00134">
    <property type="entry name" value="TRYPSIN_HIS"/>
    <property type="match status" value="1"/>
</dbReference>
<dbReference type="FunFam" id="2.40.10.10:FF:000068">
    <property type="entry name" value="transmembrane protease serine 2"/>
    <property type="match status" value="1"/>
</dbReference>
<dbReference type="AlphaFoldDB" id="A0A4U5NVS1"/>
<feature type="signal peptide" evidence="6">
    <location>
        <begin position="1"/>
        <end position="16"/>
    </location>
</feature>
<reference evidence="8 9" key="2">
    <citation type="journal article" date="2019" name="G3 (Bethesda)">
        <title>Hybrid Assembly of the Genome of the Entomopathogenic Nematode Steinernema carpocapsae Identifies the X-Chromosome.</title>
        <authorList>
            <person name="Serra L."/>
            <person name="Macchietto M."/>
            <person name="Macias-Munoz A."/>
            <person name="McGill C.J."/>
            <person name="Rodriguez I.M."/>
            <person name="Rodriguez B."/>
            <person name="Murad R."/>
            <person name="Mortazavi A."/>
        </authorList>
    </citation>
    <scope>NUCLEOTIDE SEQUENCE [LARGE SCALE GENOMIC DNA]</scope>
    <source>
        <strain evidence="8 9">ALL</strain>
    </source>
</reference>
<evidence type="ECO:0000256" key="5">
    <source>
        <dbReference type="RuleBase" id="RU363034"/>
    </source>
</evidence>
<evidence type="ECO:0000256" key="4">
    <source>
        <dbReference type="ARBA" id="ARBA00023157"/>
    </source>
</evidence>
<evidence type="ECO:0000313" key="9">
    <source>
        <dbReference type="Proteomes" id="UP000298663"/>
    </source>
</evidence>
<evidence type="ECO:0000259" key="7">
    <source>
        <dbReference type="PROSITE" id="PS50240"/>
    </source>
</evidence>
<evidence type="ECO:0000256" key="2">
    <source>
        <dbReference type="ARBA" id="ARBA00022801"/>
    </source>
</evidence>
<evidence type="ECO:0000256" key="3">
    <source>
        <dbReference type="ARBA" id="ARBA00022825"/>
    </source>
</evidence>
<feature type="chain" id="PRO_5020633907" description="Peptidase S1 domain-containing protein" evidence="6">
    <location>
        <begin position="17"/>
        <end position="314"/>
    </location>
</feature>
<keyword evidence="6" id="KW-0732">Signal</keyword>
<dbReference type="Gene3D" id="2.40.10.10">
    <property type="entry name" value="Trypsin-like serine proteases"/>
    <property type="match status" value="1"/>
</dbReference>
<organism evidence="8 9">
    <name type="scientific">Steinernema carpocapsae</name>
    <name type="common">Entomopathogenic nematode</name>
    <dbReference type="NCBI Taxonomy" id="34508"/>
    <lineage>
        <taxon>Eukaryota</taxon>
        <taxon>Metazoa</taxon>
        <taxon>Ecdysozoa</taxon>
        <taxon>Nematoda</taxon>
        <taxon>Chromadorea</taxon>
        <taxon>Rhabditida</taxon>
        <taxon>Tylenchina</taxon>
        <taxon>Panagrolaimomorpha</taxon>
        <taxon>Strongyloidoidea</taxon>
        <taxon>Steinernematidae</taxon>
        <taxon>Steinernema</taxon>
    </lineage>
</organism>
<dbReference type="OrthoDB" id="5912168at2759"/>
<dbReference type="InterPro" id="IPR009003">
    <property type="entry name" value="Peptidase_S1_PA"/>
</dbReference>
<keyword evidence="9" id="KW-1185">Reference proteome</keyword>
<dbReference type="PANTHER" id="PTHR24264:SF54">
    <property type="entry name" value="PEPTIDASE S1 DOMAIN-CONTAINING PROTEIN"/>
    <property type="match status" value="1"/>
</dbReference>
<dbReference type="GO" id="GO:0005615">
    <property type="term" value="C:extracellular space"/>
    <property type="evidence" value="ECO:0007669"/>
    <property type="project" value="TreeGrafter"/>
</dbReference>
<dbReference type="InterPro" id="IPR018114">
    <property type="entry name" value="TRYPSIN_HIS"/>
</dbReference>
<dbReference type="PROSITE" id="PS50240">
    <property type="entry name" value="TRYPSIN_DOM"/>
    <property type="match status" value="1"/>
</dbReference>
<dbReference type="PANTHER" id="PTHR24264">
    <property type="entry name" value="TRYPSIN-RELATED"/>
    <property type="match status" value="1"/>
</dbReference>
<dbReference type="Pfam" id="PF00089">
    <property type="entry name" value="Trypsin"/>
    <property type="match status" value="2"/>
</dbReference>
<keyword evidence="1 5" id="KW-0645">Protease</keyword>
<dbReference type="InterPro" id="IPR043504">
    <property type="entry name" value="Peptidase_S1_PA_chymotrypsin"/>
</dbReference>
<proteinExistence type="predicted"/>
<evidence type="ECO:0000313" key="8">
    <source>
        <dbReference type="EMBL" id="TKR87380.1"/>
    </source>
</evidence>